<proteinExistence type="predicted"/>
<evidence type="ECO:0000313" key="1">
    <source>
        <dbReference type="EMBL" id="KAG7391660.1"/>
    </source>
</evidence>
<name>A0A8T1WHT0_9STRA</name>
<accession>A0A8T1WHT0</accession>
<organism evidence="1 2">
    <name type="scientific">Phytophthora boehmeriae</name>
    <dbReference type="NCBI Taxonomy" id="109152"/>
    <lineage>
        <taxon>Eukaryota</taxon>
        <taxon>Sar</taxon>
        <taxon>Stramenopiles</taxon>
        <taxon>Oomycota</taxon>
        <taxon>Peronosporomycetes</taxon>
        <taxon>Peronosporales</taxon>
        <taxon>Peronosporaceae</taxon>
        <taxon>Phytophthora</taxon>
    </lineage>
</organism>
<comment type="caution">
    <text evidence="1">The sequence shown here is derived from an EMBL/GenBank/DDBJ whole genome shotgun (WGS) entry which is preliminary data.</text>
</comment>
<dbReference type="EMBL" id="JAGDFL010000354">
    <property type="protein sequence ID" value="KAG7391660.1"/>
    <property type="molecule type" value="Genomic_DNA"/>
</dbReference>
<reference evidence="1" key="1">
    <citation type="submission" date="2021-02" db="EMBL/GenBank/DDBJ databases">
        <authorList>
            <person name="Palmer J.M."/>
        </authorList>
    </citation>
    <scope>NUCLEOTIDE SEQUENCE</scope>
    <source>
        <strain evidence="1">SCRP23</strain>
    </source>
</reference>
<gene>
    <name evidence="1" type="ORF">PHYBOEH_006637</name>
</gene>
<sequence length="105" mass="10926">MAVEWEEWRVGKETSAGAFSITSSHDGVESIARAAVGLGGDLLTCAFDCSEDAVRAQVSSDVPKTGVDIPAALRALSKALSAALDTPMLLQGSDEVKSLTRAITF</sequence>
<dbReference type="AlphaFoldDB" id="A0A8T1WHT0"/>
<dbReference type="Proteomes" id="UP000693981">
    <property type="component" value="Unassembled WGS sequence"/>
</dbReference>
<evidence type="ECO:0000313" key="2">
    <source>
        <dbReference type="Proteomes" id="UP000693981"/>
    </source>
</evidence>
<keyword evidence="2" id="KW-1185">Reference proteome</keyword>
<protein>
    <submittedName>
        <fullName evidence="1">Uncharacterized protein</fullName>
    </submittedName>
</protein>